<protein>
    <recommendedName>
        <fullName evidence="2">Glycosyltransferase</fullName>
    </recommendedName>
</protein>
<evidence type="ECO:0008006" key="2">
    <source>
        <dbReference type="Google" id="ProtNLM"/>
    </source>
</evidence>
<dbReference type="SUPFAM" id="SSF53448">
    <property type="entry name" value="Nucleotide-diphospho-sugar transferases"/>
    <property type="match status" value="1"/>
</dbReference>
<dbReference type="EMBL" id="MN740346">
    <property type="protein sequence ID" value="QHU01567.1"/>
    <property type="molecule type" value="Genomic_DNA"/>
</dbReference>
<organism evidence="1">
    <name type="scientific">viral metagenome</name>
    <dbReference type="NCBI Taxonomy" id="1070528"/>
    <lineage>
        <taxon>unclassified sequences</taxon>
        <taxon>metagenomes</taxon>
        <taxon>organismal metagenomes</taxon>
    </lineage>
</organism>
<dbReference type="Gene3D" id="3.90.550.10">
    <property type="entry name" value="Spore Coat Polysaccharide Biosynthesis Protein SpsA, Chain A"/>
    <property type="match status" value="1"/>
</dbReference>
<proteinExistence type="predicted"/>
<sequence length="294" mass="34885">MYATFHLLIMNESKYIDGACISVSTFKEYGNKNIKHICLVDDSISKDGIKKLKKYFDQVEKIDLIQINSNFKINSNKKKERYGKWIDVAATKWSILYFEQFDKVLLCDVDTLAIADYTKIFDIKTPAWCFFHKNALDIKRLSKIISTKKSGSYITDKFIKDYTGFTQDEICSKQHKMKFIPVNGSMVLLKPSKKIFKEMFEYAKSKKFESVSLKSFPDENLLFDFYYCHLKKRVYCIGPEYLVTEWRLKEPAFSKIDHPIIFNYDSTEKPWIKNNKNLYEEEKIWKTLREKYNV</sequence>
<reference evidence="1" key="1">
    <citation type="journal article" date="2020" name="Nature">
        <title>Giant virus diversity and host interactions through global metagenomics.</title>
        <authorList>
            <person name="Schulz F."/>
            <person name="Roux S."/>
            <person name="Paez-Espino D."/>
            <person name="Jungbluth S."/>
            <person name="Walsh D.A."/>
            <person name="Denef V.J."/>
            <person name="McMahon K.D."/>
            <person name="Konstantinidis K.T."/>
            <person name="Eloe-Fadrosh E.A."/>
            <person name="Kyrpides N.C."/>
            <person name="Woyke T."/>
        </authorList>
    </citation>
    <scope>NUCLEOTIDE SEQUENCE</scope>
    <source>
        <strain evidence="1">GVMAG-M-3300025874-2</strain>
    </source>
</reference>
<evidence type="ECO:0000313" key="1">
    <source>
        <dbReference type="EMBL" id="QHU01567.1"/>
    </source>
</evidence>
<dbReference type="InterPro" id="IPR029044">
    <property type="entry name" value="Nucleotide-diphossugar_trans"/>
</dbReference>
<dbReference type="AlphaFoldDB" id="A0A6C0JAJ8"/>
<dbReference type="PANTHER" id="PTHR11183">
    <property type="entry name" value="GLYCOGENIN SUBFAMILY MEMBER"/>
    <property type="match status" value="1"/>
</dbReference>
<accession>A0A6C0JAJ8</accession>
<name>A0A6C0JAJ8_9ZZZZ</name>
<dbReference type="InterPro" id="IPR050587">
    <property type="entry name" value="GNT1/Glycosyltrans_8"/>
</dbReference>